<feature type="chain" id="PRO_5038795973" description="Lipoprotein" evidence="2">
    <location>
        <begin position="25"/>
        <end position="302"/>
    </location>
</feature>
<evidence type="ECO:0000256" key="2">
    <source>
        <dbReference type="SAM" id="SignalP"/>
    </source>
</evidence>
<evidence type="ECO:0000313" key="4">
    <source>
        <dbReference type="Proteomes" id="UP000326907"/>
    </source>
</evidence>
<reference evidence="3 4" key="1">
    <citation type="submission" date="2019-09" db="EMBL/GenBank/DDBJ databases">
        <authorList>
            <person name="Liu P."/>
        </authorList>
    </citation>
    <scope>NUCLEOTIDE SEQUENCE [LARGE SCALE GENOMIC DNA]</scope>
    <source>
        <strain evidence="3 4">TRM68085</strain>
    </source>
</reference>
<dbReference type="Proteomes" id="UP000326907">
    <property type="component" value="Unassembled WGS sequence"/>
</dbReference>
<dbReference type="RefSeq" id="WP_151510845.1">
    <property type="nucleotide sequence ID" value="NZ_JBMVCA010000005.1"/>
</dbReference>
<dbReference type="PROSITE" id="PS51257">
    <property type="entry name" value="PROKAR_LIPOPROTEIN"/>
    <property type="match status" value="1"/>
</dbReference>
<name>A0A5N5EKS6_9ACTN</name>
<evidence type="ECO:0000313" key="3">
    <source>
        <dbReference type="EMBL" id="KAB2591538.1"/>
    </source>
</evidence>
<keyword evidence="2" id="KW-0732">Signal</keyword>
<evidence type="ECO:0000256" key="1">
    <source>
        <dbReference type="SAM" id="MobiDB-lite"/>
    </source>
</evidence>
<dbReference type="AlphaFoldDB" id="A0A5N5EKS6"/>
<proteinExistence type="predicted"/>
<feature type="compositionally biased region" description="Polar residues" evidence="1">
    <location>
        <begin position="34"/>
        <end position="45"/>
    </location>
</feature>
<dbReference type="EMBL" id="VYUA01000012">
    <property type="protein sequence ID" value="KAB2591538.1"/>
    <property type="molecule type" value="Genomic_DNA"/>
</dbReference>
<gene>
    <name evidence="3" type="ORF">F5983_15525</name>
</gene>
<evidence type="ECO:0008006" key="5">
    <source>
        <dbReference type="Google" id="ProtNLM"/>
    </source>
</evidence>
<feature type="signal peptide" evidence="2">
    <location>
        <begin position="1"/>
        <end position="24"/>
    </location>
</feature>
<keyword evidence="4" id="KW-1185">Reference proteome</keyword>
<organism evidence="3 4">
    <name type="scientific">Streptomyces arboris</name>
    <dbReference type="NCBI Taxonomy" id="2600619"/>
    <lineage>
        <taxon>Bacteria</taxon>
        <taxon>Bacillati</taxon>
        <taxon>Actinomycetota</taxon>
        <taxon>Actinomycetes</taxon>
        <taxon>Kitasatosporales</taxon>
        <taxon>Streptomycetaceae</taxon>
        <taxon>Streptomyces</taxon>
    </lineage>
</organism>
<comment type="caution">
    <text evidence="3">The sequence shown here is derived from an EMBL/GenBank/DDBJ whole genome shotgun (WGS) entry which is preliminary data.</text>
</comment>
<protein>
    <recommendedName>
        <fullName evidence="5">Lipoprotein</fullName>
    </recommendedName>
</protein>
<feature type="region of interest" description="Disordered" evidence="1">
    <location>
        <begin position="26"/>
        <end position="48"/>
    </location>
</feature>
<sequence>MHSLKPARLRAVLAVTLIAVGSAACGSSADGRAGSSTTPAVSSPRASPHHQAYTLPIDAYLIAPADFERIERAQILLVETCMKRYGFTLKLAEPATTAQGNRYGPTDRAFAAARGYHSALPRTDPEPQTPTREMVKVLGTTGSPTVRSYKGADVPPGGCFGEANAKLTEGGGILQDPEVSTAVNFESFPESAKAAPVRNAFAAWSSCMKEKGFAYPTPLDAINDPRWNTEEPSALEISTAVAEVECKERTDTVSIWNSAEAELQRKDIKKRLGALRKGRERIDVTVRNARTELAAEEARTAS</sequence>
<accession>A0A5N5EKS6</accession>